<accession>A0AAX1ULX8</accession>
<dbReference type="RefSeq" id="WP_011841354.1">
    <property type="nucleotide sequence ID" value="NZ_QWGP01000007.1"/>
</dbReference>
<dbReference type="EMBL" id="QWGP01000007">
    <property type="protein sequence ID" value="RHZ95759.1"/>
    <property type="molecule type" value="Genomic_DNA"/>
</dbReference>
<name>A0AAX1ULX8_CERSP</name>
<dbReference type="PROSITE" id="PS51257">
    <property type="entry name" value="PROKAR_LIPOPROTEIN"/>
    <property type="match status" value="1"/>
</dbReference>
<evidence type="ECO:0008006" key="3">
    <source>
        <dbReference type="Google" id="ProtNLM"/>
    </source>
</evidence>
<evidence type="ECO:0000313" key="2">
    <source>
        <dbReference type="Proteomes" id="UP000266305"/>
    </source>
</evidence>
<dbReference type="Proteomes" id="UP000266305">
    <property type="component" value="Unassembled WGS sequence"/>
</dbReference>
<comment type="caution">
    <text evidence="1">The sequence shown here is derived from an EMBL/GenBank/DDBJ whole genome shotgun (WGS) entry which is preliminary data.</text>
</comment>
<proteinExistence type="predicted"/>
<gene>
    <name evidence="1" type="ORF">D1114_09180</name>
</gene>
<organism evidence="1 2">
    <name type="scientific">Cereibacter sphaeroides</name>
    <name type="common">Rhodobacter sphaeroides</name>
    <dbReference type="NCBI Taxonomy" id="1063"/>
    <lineage>
        <taxon>Bacteria</taxon>
        <taxon>Pseudomonadati</taxon>
        <taxon>Pseudomonadota</taxon>
        <taxon>Alphaproteobacteria</taxon>
        <taxon>Rhodobacterales</taxon>
        <taxon>Paracoccaceae</taxon>
        <taxon>Cereibacter</taxon>
    </lineage>
</organism>
<sequence>MAQASKWHARLRPGLPLAALLLLLACESTSIPGRPALSIREETAQFRTVPASRAWVAVPGALLVQERDLGGDLEQRIALPNATTLEGDNMIILRGRAPGGPILERLQLQSFADADGALPRPFGRVSDSALSTREDVLGTVVYAEERLGVDTVCVLAMRRMPPTARPVPSRIEALDVMLRNCTRNGTEEALRPIGAASLGFAPPEAVAGTGAGRTLSPLAAPMP</sequence>
<evidence type="ECO:0000313" key="1">
    <source>
        <dbReference type="EMBL" id="RHZ95759.1"/>
    </source>
</evidence>
<protein>
    <recommendedName>
        <fullName evidence="3">Lipoprotein</fullName>
    </recommendedName>
</protein>
<dbReference type="AlphaFoldDB" id="A0AAX1ULX8"/>
<reference evidence="1 2" key="1">
    <citation type="submission" date="2018-08" db="EMBL/GenBank/DDBJ databases">
        <title>Draft genome sequence of Rhodobacter sphaeroides FY.</title>
        <authorList>
            <person name="Rayyan A."/>
            <person name="Meyer T.E."/>
            <person name="Kyndt J.A."/>
        </authorList>
    </citation>
    <scope>NUCLEOTIDE SEQUENCE [LARGE SCALE GENOMIC DNA]</scope>
    <source>
        <strain evidence="1 2">FY</strain>
    </source>
</reference>